<reference evidence="1 2" key="1">
    <citation type="submission" date="2016-11" db="EMBL/GenBank/DDBJ databases">
        <title>Draft Genome Sequences of Nine Cyanobacterial Strains from Diverse Habitats.</title>
        <authorList>
            <person name="Zhu T."/>
            <person name="Hou S."/>
            <person name="Lu X."/>
            <person name="Hess W.R."/>
        </authorList>
    </citation>
    <scope>NUCLEOTIDE SEQUENCE [LARGE SCALE GENOMIC DNA]</scope>
    <source>
        <strain evidence="1 2">NIES-30</strain>
    </source>
</reference>
<gene>
    <name evidence="1" type="ORF">NIES30_13750</name>
</gene>
<accession>A0A1U7J4M8</accession>
<evidence type="ECO:0000313" key="2">
    <source>
        <dbReference type="Proteomes" id="UP000185557"/>
    </source>
</evidence>
<proteinExistence type="predicted"/>
<comment type="caution">
    <text evidence="1">The sequence shown here is derived from an EMBL/GenBank/DDBJ whole genome shotgun (WGS) entry which is preliminary data.</text>
</comment>
<protein>
    <submittedName>
        <fullName evidence="1">Uncharacterized protein</fullName>
    </submittedName>
</protein>
<sequence length="72" mass="8256">MLLLGASRSLLIDRKTSANSRWLTLDLDDSFFRSKTATFDQITTLLTQEILTLDSESTDLLGRLMLTFFCHR</sequence>
<name>A0A1U7J4M8_9CYAN</name>
<dbReference type="AlphaFoldDB" id="A0A1U7J4M8"/>
<organism evidence="1 2">
    <name type="scientific">Phormidium tenue NIES-30</name>
    <dbReference type="NCBI Taxonomy" id="549789"/>
    <lineage>
        <taxon>Bacteria</taxon>
        <taxon>Bacillati</taxon>
        <taxon>Cyanobacteriota</taxon>
        <taxon>Cyanophyceae</taxon>
        <taxon>Oscillatoriophycideae</taxon>
        <taxon>Oscillatoriales</taxon>
        <taxon>Oscillatoriaceae</taxon>
        <taxon>Phormidium</taxon>
    </lineage>
</organism>
<dbReference type="EMBL" id="MRCG01000009">
    <property type="protein sequence ID" value="OKH47516.1"/>
    <property type="molecule type" value="Genomic_DNA"/>
</dbReference>
<evidence type="ECO:0000313" key="1">
    <source>
        <dbReference type="EMBL" id="OKH47516.1"/>
    </source>
</evidence>
<dbReference type="Proteomes" id="UP000185557">
    <property type="component" value="Unassembled WGS sequence"/>
</dbReference>
<keyword evidence="2" id="KW-1185">Reference proteome</keyword>